<dbReference type="EMBL" id="CP129113">
    <property type="protein sequence ID" value="WLV25074.1"/>
    <property type="molecule type" value="Genomic_DNA"/>
</dbReference>
<keyword evidence="3" id="KW-1185">Reference proteome</keyword>
<reference evidence="2" key="1">
    <citation type="submission" date="2023-06" db="EMBL/GenBank/DDBJ databases">
        <title>A Treasure from Seagulls: Isolation and Description of Aciduricobacillus qingdaonensis gen. nov., sp. nov., a Rare Obligately Uric Acid-utilizing Member in the Family Bacillaceae.</title>
        <authorList>
            <person name="Liu W."/>
            <person name="Wang B."/>
        </authorList>
    </citation>
    <scope>NUCLEOTIDE SEQUENCE</scope>
    <source>
        <strain evidence="2">44XB</strain>
    </source>
</reference>
<dbReference type="Gene3D" id="3.40.30.10">
    <property type="entry name" value="Glutaredoxin"/>
    <property type="match status" value="1"/>
</dbReference>
<dbReference type="CDD" id="cd02947">
    <property type="entry name" value="TRX_family"/>
    <property type="match status" value="1"/>
</dbReference>
<evidence type="ECO:0000313" key="2">
    <source>
        <dbReference type="EMBL" id="WLV25074.1"/>
    </source>
</evidence>
<evidence type="ECO:0000259" key="1">
    <source>
        <dbReference type="Pfam" id="PF00085"/>
    </source>
</evidence>
<gene>
    <name evidence="2" type="ORF">QR721_02205</name>
</gene>
<name>A0ABY9KW31_9BACI</name>
<accession>A0ABY9KW31</accession>
<feature type="domain" description="Thioredoxin" evidence="1">
    <location>
        <begin position="11"/>
        <end position="102"/>
    </location>
</feature>
<protein>
    <submittedName>
        <fullName evidence="2">Thioredoxin family protein</fullName>
    </submittedName>
</protein>
<dbReference type="Pfam" id="PF00085">
    <property type="entry name" value="Thioredoxin"/>
    <property type="match status" value="1"/>
</dbReference>
<evidence type="ECO:0000313" key="3">
    <source>
        <dbReference type="Proteomes" id="UP001180087"/>
    </source>
</evidence>
<dbReference type="SUPFAM" id="SSF52833">
    <property type="entry name" value="Thioredoxin-like"/>
    <property type="match status" value="1"/>
</dbReference>
<proteinExistence type="predicted"/>
<dbReference type="RefSeq" id="WP_348028753.1">
    <property type="nucleotide sequence ID" value="NZ_CP129113.1"/>
</dbReference>
<dbReference type="InterPro" id="IPR036249">
    <property type="entry name" value="Thioredoxin-like_sf"/>
</dbReference>
<sequence length="111" mass="12782">MNEYTNLHSMEEIDAFISKNPLSFLYISSPGCSVCHGLWPQIQNLLGKYPQIKLAHIDTSDVEEVAGRFSVFTVPVLLLFIERKEYIRKARIVHLDELNQEISRILDAYEA</sequence>
<dbReference type="InterPro" id="IPR013766">
    <property type="entry name" value="Thioredoxin_domain"/>
</dbReference>
<dbReference type="Proteomes" id="UP001180087">
    <property type="component" value="Chromosome"/>
</dbReference>
<organism evidence="2 3">
    <name type="scientific">Aciduricibacillus chroicocephali</name>
    <dbReference type="NCBI Taxonomy" id="3054939"/>
    <lineage>
        <taxon>Bacteria</taxon>
        <taxon>Bacillati</taxon>
        <taxon>Bacillota</taxon>
        <taxon>Bacilli</taxon>
        <taxon>Bacillales</taxon>
        <taxon>Bacillaceae</taxon>
        <taxon>Aciduricibacillus</taxon>
    </lineage>
</organism>